<dbReference type="PANTHER" id="PTHR43845:SF1">
    <property type="entry name" value="BLR5969 PROTEIN"/>
    <property type="match status" value="1"/>
</dbReference>
<comment type="caution">
    <text evidence="1">The sequence shown here is derived from an EMBL/GenBank/DDBJ whole genome shotgun (WGS) entry which is preliminary data.</text>
</comment>
<accession>A0ABS2LFQ1</accession>
<protein>
    <submittedName>
        <fullName evidence="1">Phenylacetate-CoA ligase</fullName>
        <ecNumber evidence="1">6.2.1.30</ecNumber>
    </submittedName>
</protein>
<dbReference type="Gene3D" id="3.40.50.12780">
    <property type="entry name" value="N-terminal domain of ligase-like"/>
    <property type="match status" value="1"/>
</dbReference>
<dbReference type="EC" id="6.2.1.30" evidence="1"/>
<reference evidence="1 2" key="1">
    <citation type="submission" date="2021-01" db="EMBL/GenBank/DDBJ databases">
        <title>Sequencing the genomes of 1000 actinobacteria strains.</title>
        <authorList>
            <person name="Klenk H.-P."/>
        </authorList>
    </citation>
    <scope>NUCLEOTIDE SEQUENCE [LARGE SCALE GENOMIC DNA]</scope>
    <source>
        <strain evidence="1 2">DSM 46000</strain>
    </source>
</reference>
<keyword evidence="1" id="KW-0436">Ligase</keyword>
<keyword evidence="2" id="KW-1185">Reference proteome</keyword>
<organism evidence="1 2">
    <name type="scientific">Oerskovia jenensis</name>
    <dbReference type="NCBI Taxonomy" id="162169"/>
    <lineage>
        <taxon>Bacteria</taxon>
        <taxon>Bacillati</taxon>
        <taxon>Actinomycetota</taxon>
        <taxon>Actinomycetes</taxon>
        <taxon>Micrococcales</taxon>
        <taxon>Cellulomonadaceae</taxon>
        <taxon>Oerskovia</taxon>
    </lineage>
</organism>
<dbReference type="GO" id="GO:0047475">
    <property type="term" value="F:phenylacetate-CoA ligase activity"/>
    <property type="evidence" value="ECO:0007669"/>
    <property type="project" value="UniProtKB-EC"/>
</dbReference>
<name>A0ABS2LFQ1_9CELL</name>
<dbReference type="InterPro" id="IPR042099">
    <property type="entry name" value="ANL_N_sf"/>
</dbReference>
<dbReference type="RefSeq" id="WP_205306967.1">
    <property type="nucleotide sequence ID" value="NZ_BAAAVF010000009.1"/>
</dbReference>
<evidence type="ECO:0000313" key="1">
    <source>
        <dbReference type="EMBL" id="MBM7478953.1"/>
    </source>
</evidence>
<dbReference type="PANTHER" id="PTHR43845">
    <property type="entry name" value="BLR5969 PROTEIN"/>
    <property type="match status" value="1"/>
</dbReference>
<evidence type="ECO:0000313" key="2">
    <source>
        <dbReference type="Proteomes" id="UP000698059"/>
    </source>
</evidence>
<gene>
    <name evidence="1" type="ORF">JOD49_001873</name>
</gene>
<dbReference type="SUPFAM" id="SSF56801">
    <property type="entry name" value="Acetyl-CoA synthetase-like"/>
    <property type="match status" value="1"/>
</dbReference>
<proteinExistence type="predicted"/>
<dbReference type="EMBL" id="JAFBBO010000001">
    <property type="protein sequence ID" value="MBM7478953.1"/>
    <property type="molecule type" value="Genomic_DNA"/>
</dbReference>
<dbReference type="Proteomes" id="UP000698059">
    <property type="component" value="Unassembled WGS sequence"/>
</dbReference>
<sequence length="435" mass="47694">MLINTRERLTTLFDAQREYDEIRASSVSDGFYDQKMGKLWERAAESPAYRGFGPYSWQAFTELPVTAKTRLRAEPWHFVATGLESSAKYYETTGTTGTGTPTPRLADDVIWNVVSVASAWRELLSKDERALSLLPSDIVPVGDLVASVCEYLDVPHARAYPFATGISDWERVIGLWRTLRPTVVFMAPGVALQLTRLLQQRGLLAELSGSVRTINLLGEVSVPAMRARLGAWWGARVFDSSYGSTETGTLAAACSMDRLHLLAASNYAEVETSHGLTPLEHGSRGKLVVTPLNLYSRPLLRYDTGDEVVASADCPCGANELSITVLGRATDGVQVHGAVLSPHVVEDIIYSLTPATGYVLDVDPEGGRFRLVLERFPGQDRKQEPSWLTAVQEAFRTQVPPGCDGATFVNTLPSTTKSGASQKSWKRSNIRVLKE</sequence>